<evidence type="ECO:0000313" key="2">
    <source>
        <dbReference type="EMBL" id="CAF3400286.1"/>
    </source>
</evidence>
<dbReference type="EMBL" id="CAJNXB010004962">
    <property type="protein sequence ID" value="CAF3400286.1"/>
    <property type="molecule type" value="Genomic_DNA"/>
</dbReference>
<accession>A0A820J2D9</accession>
<evidence type="ECO:0000256" key="1">
    <source>
        <dbReference type="SAM" id="MobiDB-lite"/>
    </source>
</evidence>
<dbReference type="EMBL" id="CAJNYT010003521">
    <property type="protein sequence ID" value="CAF3572464.1"/>
    <property type="molecule type" value="Genomic_DNA"/>
</dbReference>
<keyword evidence="11" id="KW-1185">Reference proteome</keyword>
<proteinExistence type="predicted"/>
<dbReference type="AlphaFoldDB" id="A0A820J2D9"/>
<dbReference type="EMBL" id="CAJOBP010000361">
    <property type="protein sequence ID" value="CAF4167541.1"/>
    <property type="molecule type" value="Genomic_DNA"/>
</dbReference>
<comment type="caution">
    <text evidence="7">The sequence shown here is derived from an EMBL/GenBank/DDBJ whole genome shotgun (WGS) entry which is preliminary data.</text>
</comment>
<evidence type="ECO:0000313" key="9">
    <source>
        <dbReference type="EMBL" id="CAF4777385.1"/>
    </source>
</evidence>
<feature type="region of interest" description="Disordered" evidence="1">
    <location>
        <begin position="172"/>
        <end position="220"/>
    </location>
</feature>
<organism evidence="7 10">
    <name type="scientific">Rotaria socialis</name>
    <dbReference type="NCBI Taxonomy" id="392032"/>
    <lineage>
        <taxon>Eukaryota</taxon>
        <taxon>Metazoa</taxon>
        <taxon>Spiralia</taxon>
        <taxon>Gnathifera</taxon>
        <taxon>Rotifera</taxon>
        <taxon>Eurotatoria</taxon>
        <taxon>Bdelloidea</taxon>
        <taxon>Philodinida</taxon>
        <taxon>Philodinidae</taxon>
        <taxon>Rotaria</taxon>
    </lineage>
</organism>
<dbReference type="EMBL" id="CAJOBR010004341">
    <property type="protein sequence ID" value="CAF4777385.1"/>
    <property type="molecule type" value="Genomic_DNA"/>
</dbReference>
<evidence type="ECO:0000313" key="5">
    <source>
        <dbReference type="EMBL" id="CAF3702414.1"/>
    </source>
</evidence>
<evidence type="ECO:0000313" key="4">
    <source>
        <dbReference type="EMBL" id="CAF3655878.1"/>
    </source>
</evidence>
<feature type="region of interest" description="Disordered" evidence="1">
    <location>
        <begin position="116"/>
        <end position="142"/>
    </location>
</feature>
<dbReference type="OrthoDB" id="10022495at2759"/>
<evidence type="ECO:0000313" key="10">
    <source>
        <dbReference type="Proteomes" id="UP000663851"/>
    </source>
</evidence>
<dbReference type="Proteomes" id="UP000663872">
    <property type="component" value="Unassembled WGS sequence"/>
</dbReference>
<evidence type="ECO:0000313" key="3">
    <source>
        <dbReference type="EMBL" id="CAF3572464.1"/>
    </source>
</evidence>
<evidence type="ECO:0000313" key="11">
    <source>
        <dbReference type="Proteomes" id="UP000663873"/>
    </source>
</evidence>
<dbReference type="Proteomes" id="UP000663825">
    <property type="component" value="Unassembled WGS sequence"/>
</dbReference>
<sequence>MIIRSAMLVSKSRNQPSRECLYAWYPEVSTDIESVVSLEPRDIYIHNGIDTNLLQQKSSKHALTNTCDDNNKTGVEFVRRSQSVASSNRPYHSIETINEALSPPWALHYETKHRPATPNFSSNSSGMSIHQETSRRLKSAPVSRSLPTAPVLTIPEPRFINVVIPVAATNEILPSSPSSSSKNPASSAKARLNTSMPSDNKQQRREIKSAHASRSKVNANLSDEELHQILKRVYGDQTEQTSVQQEQPIQIVYTQAKPSSASTSPVYVYQKSASWCGGGDEASVTSARKSLDVNAVLLNPHHVHRPALIAVKNVEKKPVVRANSALIKPPKHHHCHRRYHHSHGRPNGPLIAVTSTPQKPKLSLEIDGVILKYDPKLNLEDKSANLSKYFIDGRLYLIKDQRYNVLDNIDSAKLEKYNQTLASSSHIKHYQAIPMDKFQIPQPATDLPHNPSSKQAHRCFINPNLISENLNVNRMSLSKRPPTATVYA</sequence>
<dbReference type="Proteomes" id="UP000663833">
    <property type="component" value="Unassembled WGS sequence"/>
</dbReference>
<dbReference type="Proteomes" id="UP000663838">
    <property type="component" value="Unassembled WGS sequence"/>
</dbReference>
<dbReference type="EMBL" id="CAJNYD010005028">
    <property type="protein sequence ID" value="CAF3655878.1"/>
    <property type="molecule type" value="Genomic_DNA"/>
</dbReference>
<feature type="compositionally biased region" description="Polar residues" evidence="1">
    <location>
        <begin position="118"/>
        <end position="131"/>
    </location>
</feature>
<dbReference type="Proteomes" id="UP000663851">
    <property type="component" value="Unassembled WGS sequence"/>
</dbReference>
<dbReference type="EMBL" id="CAJNYV010004867">
    <property type="protein sequence ID" value="CAF3702414.1"/>
    <property type="molecule type" value="Genomic_DNA"/>
</dbReference>
<evidence type="ECO:0000313" key="7">
    <source>
        <dbReference type="EMBL" id="CAF4318717.1"/>
    </source>
</evidence>
<dbReference type="Proteomes" id="UP000663865">
    <property type="component" value="Unassembled WGS sequence"/>
</dbReference>
<dbReference type="Proteomes" id="UP000663873">
    <property type="component" value="Unassembled WGS sequence"/>
</dbReference>
<dbReference type="EMBL" id="CAJOBO010000967">
    <property type="protein sequence ID" value="CAF4318717.1"/>
    <property type="molecule type" value="Genomic_DNA"/>
</dbReference>
<dbReference type="EMBL" id="CAJOBS010000524">
    <property type="protein sequence ID" value="CAF4595253.1"/>
    <property type="molecule type" value="Genomic_DNA"/>
</dbReference>
<reference evidence="7" key="1">
    <citation type="submission" date="2021-02" db="EMBL/GenBank/DDBJ databases">
        <authorList>
            <person name="Nowell W R."/>
        </authorList>
    </citation>
    <scope>NUCLEOTIDE SEQUENCE</scope>
</reference>
<name>A0A820J2D9_9BILA</name>
<evidence type="ECO:0000313" key="8">
    <source>
        <dbReference type="EMBL" id="CAF4595253.1"/>
    </source>
</evidence>
<gene>
    <name evidence="3" type="ORF">GRG538_LOCUS21293</name>
    <name evidence="7" type="ORF">HFQ381_LOCUS14674</name>
    <name evidence="5" type="ORF">KIK155_LOCUS26744</name>
    <name evidence="4" type="ORF">LUA448_LOCUS33232</name>
    <name evidence="9" type="ORF">QYT958_LOCUS22516</name>
    <name evidence="2" type="ORF">TIS948_LOCUS27636</name>
    <name evidence="8" type="ORF">TOA249_LOCUS10222</name>
    <name evidence="6" type="ORF">UJA718_LOCUS4482</name>
</gene>
<evidence type="ECO:0000313" key="6">
    <source>
        <dbReference type="EMBL" id="CAF4167541.1"/>
    </source>
</evidence>
<dbReference type="Proteomes" id="UP000663848">
    <property type="component" value="Unassembled WGS sequence"/>
</dbReference>
<feature type="compositionally biased region" description="Low complexity" evidence="1">
    <location>
        <begin position="174"/>
        <end position="190"/>
    </location>
</feature>
<protein>
    <submittedName>
        <fullName evidence="7">Uncharacterized protein</fullName>
    </submittedName>
</protein>